<name>A0A1H5ECA3_PSEAG</name>
<accession>A0A1H5ECA3</accession>
<dbReference type="AlphaFoldDB" id="A0A1H5ECA3"/>
<dbReference type="OrthoDB" id="7002760at2"/>
<sequence>MAEHDFRYNLLNPEHTLIECRALAPGRYQVTGNGGSIQSGDTLLVTLKGSRELSMRLQADKVRHLINPRGQWVAVATGPAFKELAIFNWQANCDSCNAQLDFEFAVDAALGKKAQAQAAEARIKELGWQSKNAKHLCPKCINKEAI</sequence>
<dbReference type="Proteomes" id="UP000242849">
    <property type="component" value="Unassembled WGS sequence"/>
</dbReference>
<gene>
    <name evidence="1" type="ORF">SAMN05421553_3562</name>
</gene>
<dbReference type="RefSeq" id="WP_090384982.1">
    <property type="nucleotide sequence ID" value="NZ_FNSC01000001.1"/>
</dbReference>
<evidence type="ECO:0000313" key="1">
    <source>
        <dbReference type="EMBL" id="SED88680.1"/>
    </source>
</evidence>
<organism evidence="1 2">
    <name type="scientific">Pseudomonas anguilliseptica</name>
    <dbReference type="NCBI Taxonomy" id="53406"/>
    <lineage>
        <taxon>Bacteria</taxon>
        <taxon>Pseudomonadati</taxon>
        <taxon>Pseudomonadota</taxon>
        <taxon>Gammaproteobacteria</taxon>
        <taxon>Pseudomonadales</taxon>
        <taxon>Pseudomonadaceae</taxon>
        <taxon>Pseudomonas</taxon>
    </lineage>
</organism>
<dbReference type="STRING" id="53406.SAMN05421553_3562"/>
<reference evidence="2" key="1">
    <citation type="submission" date="2016-10" db="EMBL/GenBank/DDBJ databases">
        <authorList>
            <person name="Varghese N."/>
            <person name="Submissions S."/>
        </authorList>
    </citation>
    <scope>NUCLEOTIDE SEQUENCE [LARGE SCALE GENOMIC DNA]</scope>
    <source>
        <strain evidence="2">DSM 12111</strain>
    </source>
</reference>
<protein>
    <submittedName>
        <fullName evidence="1">Uncharacterized protein</fullName>
    </submittedName>
</protein>
<dbReference type="EMBL" id="FNSC01000001">
    <property type="protein sequence ID" value="SED88680.1"/>
    <property type="molecule type" value="Genomic_DNA"/>
</dbReference>
<evidence type="ECO:0000313" key="2">
    <source>
        <dbReference type="Proteomes" id="UP000242849"/>
    </source>
</evidence>
<keyword evidence="2" id="KW-1185">Reference proteome</keyword>
<proteinExistence type="predicted"/>